<evidence type="ECO:0000313" key="2">
    <source>
        <dbReference type="EMBL" id="CFX76504.1"/>
    </source>
</evidence>
<dbReference type="GO" id="GO:0004534">
    <property type="term" value="F:5'-3' RNA exonuclease activity"/>
    <property type="evidence" value="ECO:0007669"/>
    <property type="project" value="TreeGrafter"/>
</dbReference>
<protein>
    <submittedName>
        <fullName evidence="2">PHP, C-terminal</fullName>
    </submittedName>
</protein>
<dbReference type="EMBL" id="CGIH01000029">
    <property type="protein sequence ID" value="CFX76504.1"/>
    <property type="molecule type" value="Genomic_DNA"/>
</dbReference>
<dbReference type="InterPro" id="IPR016195">
    <property type="entry name" value="Pol/histidinol_Pase-like"/>
</dbReference>
<dbReference type="PANTHER" id="PTHR42924:SF3">
    <property type="entry name" value="POLYMERASE_HISTIDINOL PHOSPHATASE N-TERMINAL DOMAIN-CONTAINING PROTEIN"/>
    <property type="match status" value="1"/>
</dbReference>
<evidence type="ECO:0000259" key="1">
    <source>
        <dbReference type="SMART" id="SM00481"/>
    </source>
</evidence>
<dbReference type="Pfam" id="PF02811">
    <property type="entry name" value="PHP"/>
    <property type="match status" value="1"/>
</dbReference>
<dbReference type="SMART" id="SM00481">
    <property type="entry name" value="POLIIIAc"/>
    <property type="match status" value="1"/>
</dbReference>
<name>A0A0E4GB66_9FIRM</name>
<dbReference type="Proteomes" id="UP000045545">
    <property type="component" value="Unassembled WGS sequence"/>
</dbReference>
<dbReference type="PANTHER" id="PTHR42924">
    <property type="entry name" value="EXONUCLEASE"/>
    <property type="match status" value="1"/>
</dbReference>
<organism evidence="2 3">
    <name type="scientific">Syntrophomonas zehnderi OL-4</name>
    <dbReference type="NCBI Taxonomy" id="690567"/>
    <lineage>
        <taxon>Bacteria</taxon>
        <taxon>Bacillati</taxon>
        <taxon>Bacillota</taxon>
        <taxon>Clostridia</taxon>
        <taxon>Eubacteriales</taxon>
        <taxon>Syntrophomonadaceae</taxon>
        <taxon>Syntrophomonas</taxon>
    </lineage>
</organism>
<dbReference type="OrthoDB" id="9804333at2"/>
<dbReference type="InterPro" id="IPR052018">
    <property type="entry name" value="PHP_domain"/>
</dbReference>
<feature type="domain" description="Polymerase/histidinol phosphatase N-terminal" evidence="1">
    <location>
        <begin position="3"/>
        <end position="70"/>
    </location>
</feature>
<reference evidence="2 3" key="1">
    <citation type="submission" date="2015-03" db="EMBL/GenBank/DDBJ databases">
        <authorList>
            <person name="Murphy D."/>
        </authorList>
    </citation>
    <scope>NUCLEOTIDE SEQUENCE [LARGE SCALE GENOMIC DNA]</scope>
    <source>
        <strain evidence="2 3">OL-4</strain>
    </source>
</reference>
<dbReference type="STRING" id="690567.1826"/>
<sequence>MIYDLHVHSTASDGTCSPTEVVDEAIARGLAGIALTDHDTMEGLKTAAEYIKDNQFSLEFIPGIEMNTELNENEVHILGYYVDADHLKVKRRLTEIRSQRKERAQKMIAKLSDLGVKISYEEVHRLAGSDLIARPHIARAMIAAGYVSSVKEAFDYYLGKEKPAYVKRYKFVPSEAIELIKQMGGIAVLAHPGLIRDQNLIPSIISLGIEGLEVYYPEHTPEQLAGFLQLAEQYGLLVTGGSDFHGNNITESRSQLGAAGIDSKLMSKIKAYRNTIYGNS</sequence>
<dbReference type="GO" id="GO:0035312">
    <property type="term" value="F:5'-3' DNA exonuclease activity"/>
    <property type="evidence" value="ECO:0007669"/>
    <property type="project" value="TreeGrafter"/>
</dbReference>
<dbReference type="AlphaFoldDB" id="A0A0E4GB66"/>
<keyword evidence="3" id="KW-1185">Reference proteome</keyword>
<dbReference type="Gene3D" id="3.20.20.140">
    <property type="entry name" value="Metal-dependent hydrolases"/>
    <property type="match status" value="1"/>
</dbReference>
<accession>A0A0E4GB66</accession>
<dbReference type="InterPro" id="IPR003141">
    <property type="entry name" value="Pol/His_phosphatase_N"/>
</dbReference>
<dbReference type="InterPro" id="IPR004013">
    <property type="entry name" value="PHP_dom"/>
</dbReference>
<gene>
    <name evidence="2" type="ORF">1826</name>
</gene>
<evidence type="ECO:0000313" key="3">
    <source>
        <dbReference type="Proteomes" id="UP000045545"/>
    </source>
</evidence>
<dbReference type="RefSeq" id="WP_046497959.1">
    <property type="nucleotide sequence ID" value="NZ_CGIH01000029.1"/>
</dbReference>
<proteinExistence type="predicted"/>
<dbReference type="CDD" id="cd07438">
    <property type="entry name" value="PHP_HisPPase_AMP"/>
    <property type="match status" value="1"/>
</dbReference>
<dbReference type="SUPFAM" id="SSF89550">
    <property type="entry name" value="PHP domain-like"/>
    <property type="match status" value="1"/>
</dbReference>
<dbReference type="Gene3D" id="1.10.150.650">
    <property type="match status" value="1"/>
</dbReference>